<reference evidence="5 6" key="1">
    <citation type="submission" date="2017-02" db="EMBL/GenBank/DDBJ databases">
        <authorList>
            <person name="Peterson S.W."/>
        </authorList>
    </citation>
    <scope>NUCLEOTIDE SEQUENCE [LARGE SCALE GENOMIC DNA]</scope>
    <source>
        <strain evidence="5 6">DSM 22335</strain>
    </source>
</reference>
<keyword evidence="6" id="KW-1185">Reference proteome</keyword>
<dbReference type="GO" id="GO:0045490">
    <property type="term" value="P:pectin catabolic process"/>
    <property type="evidence" value="ECO:0007669"/>
    <property type="project" value="TreeGrafter"/>
</dbReference>
<dbReference type="PANTHER" id="PTHR31321:SF57">
    <property type="entry name" value="PECTINESTERASE 53-RELATED"/>
    <property type="match status" value="1"/>
</dbReference>
<dbReference type="OrthoDB" id="9804686at2"/>
<keyword evidence="3" id="KW-0063">Aspartyl esterase</keyword>
<keyword evidence="2" id="KW-0378">Hydrolase</keyword>
<accession>A0A1T4K2Z7</accession>
<feature type="domain" description="Pectinesterase catalytic" evidence="4">
    <location>
        <begin position="31"/>
        <end position="226"/>
    </location>
</feature>
<dbReference type="PANTHER" id="PTHR31321">
    <property type="entry name" value="ACYL-COA THIOESTER HYDROLASE YBHC-RELATED"/>
    <property type="match status" value="1"/>
</dbReference>
<proteinExistence type="inferred from homology"/>
<evidence type="ECO:0000259" key="4">
    <source>
        <dbReference type="Pfam" id="PF01095"/>
    </source>
</evidence>
<evidence type="ECO:0000313" key="5">
    <source>
        <dbReference type="EMBL" id="SJZ36830.1"/>
    </source>
</evidence>
<evidence type="ECO:0000256" key="3">
    <source>
        <dbReference type="ARBA" id="ARBA00023085"/>
    </source>
</evidence>
<dbReference type="GO" id="GO:0030599">
    <property type="term" value="F:pectinesterase activity"/>
    <property type="evidence" value="ECO:0007669"/>
    <property type="project" value="InterPro"/>
</dbReference>
<dbReference type="GO" id="GO:0016829">
    <property type="term" value="F:lyase activity"/>
    <property type="evidence" value="ECO:0007669"/>
    <property type="project" value="UniProtKB-KW"/>
</dbReference>
<dbReference type="AlphaFoldDB" id="A0A1T4K2Z7"/>
<keyword evidence="5" id="KW-0456">Lyase</keyword>
<dbReference type="Gene3D" id="1.50.10.20">
    <property type="match status" value="1"/>
</dbReference>
<gene>
    <name evidence="5" type="ORF">SAMN04488132_101420</name>
</gene>
<dbReference type="EMBL" id="FUWH01000001">
    <property type="protein sequence ID" value="SJZ36830.1"/>
    <property type="molecule type" value="Genomic_DNA"/>
</dbReference>
<dbReference type="Proteomes" id="UP000190888">
    <property type="component" value="Unassembled WGS sequence"/>
</dbReference>
<evidence type="ECO:0000256" key="1">
    <source>
        <dbReference type="ARBA" id="ARBA00008891"/>
    </source>
</evidence>
<name>A0A1T4K2Z7_9BACT</name>
<dbReference type="InterPro" id="IPR000070">
    <property type="entry name" value="Pectinesterase_cat"/>
</dbReference>
<dbReference type="InterPro" id="IPR012669">
    <property type="entry name" value="Pectate_lyase"/>
</dbReference>
<dbReference type="STRING" id="413434.SAMN04488132_101420"/>
<dbReference type="NCBIfam" id="TIGR02474">
    <property type="entry name" value="pec_lyase"/>
    <property type="match status" value="1"/>
</dbReference>
<evidence type="ECO:0000313" key="6">
    <source>
        <dbReference type="Proteomes" id="UP000190888"/>
    </source>
</evidence>
<dbReference type="InterPro" id="IPR011050">
    <property type="entry name" value="Pectin_lyase_fold/virulence"/>
</dbReference>
<dbReference type="SUPFAM" id="SSF81853">
    <property type="entry name" value="Family 10 polysaccharide lyase"/>
    <property type="match status" value="1"/>
</dbReference>
<dbReference type="SUPFAM" id="SSF51126">
    <property type="entry name" value="Pectin lyase-like"/>
    <property type="match status" value="1"/>
</dbReference>
<dbReference type="Pfam" id="PF09492">
    <property type="entry name" value="Pec_lyase"/>
    <property type="match status" value="1"/>
</dbReference>
<dbReference type="InterPro" id="IPR012334">
    <property type="entry name" value="Pectin_lyas_fold"/>
</dbReference>
<sequence length="678" mass="76895">MQLKATYILVRLFFLFIGTGSVLSATAGKEIIVDSKGKGDFLTIQAAINSLPEKAEAQRVILVRNGVYTEKIFLDKNFITLKGEDKQKTILTISQSRDIWRCEHPDDWGVATINLQGSDIVLENLSVINSFGFDNPEGQKYKCASDSAGTEKITRRSSHQMALRSFSTTRLKVINCIFRAYGGDTVSPWNTEDGMFYFKDCLMEGGVDFYCPRGWAWAENCTFVAHGNVAAIWHDGSKYKDSKTVLKNCVFTGEDGFKLGRYHRDAQFYLINCSFPENMADTPVYLNPSNPQNVIQWGERVYYYNSHRKGGDYAWHKNNLEKAEGAPRPESITPQWTFAGKWDPVGETAAIAAYQQATDPMAENMLAYQRAVGGWPKAVNEIKVDYTKPLTEAERQAIKADSLHEDATIDNNATAREVRYLVKAYKQTHNSKYLAAAEKGIGYYLKAQYANGGWPQYYPDARLYRSQITYNDNAMINVLNILEDVLEGKNDLEVISSAYHEMVRNAVRKGVSCILATQIKVKGKLTAWCAQYNARTLEPEMARKFELVSLSGNESVGIVSFLMRMKEPSAAIVEAVRSAVDWFNAVRIDGYKYIDVADATMPKGTDRVLVPEPGSTVWARFYEIGTNRPFFSGRDSEKKYDVKEIEYERRTGYAWYGTWPEKLLQKEYPEWLKRNKLK</sequence>
<organism evidence="5 6">
    <name type="scientific">Sediminibacterium ginsengisoli</name>
    <dbReference type="NCBI Taxonomy" id="413434"/>
    <lineage>
        <taxon>Bacteria</taxon>
        <taxon>Pseudomonadati</taxon>
        <taxon>Bacteroidota</taxon>
        <taxon>Chitinophagia</taxon>
        <taxon>Chitinophagales</taxon>
        <taxon>Chitinophagaceae</taxon>
        <taxon>Sediminibacterium</taxon>
    </lineage>
</organism>
<dbReference type="Pfam" id="PF01095">
    <property type="entry name" value="Pectinesterase"/>
    <property type="match status" value="1"/>
</dbReference>
<evidence type="ECO:0000256" key="2">
    <source>
        <dbReference type="ARBA" id="ARBA00022801"/>
    </source>
</evidence>
<dbReference type="Gene3D" id="2.160.20.10">
    <property type="entry name" value="Single-stranded right-handed beta-helix, Pectin lyase-like"/>
    <property type="match status" value="1"/>
</dbReference>
<comment type="similarity">
    <text evidence="1">Belongs to the pectinesterase family.</text>
</comment>
<dbReference type="RefSeq" id="WP_139366944.1">
    <property type="nucleotide sequence ID" value="NZ_FUWH01000001.1"/>
</dbReference>
<dbReference type="GO" id="GO:0042545">
    <property type="term" value="P:cell wall modification"/>
    <property type="evidence" value="ECO:0007669"/>
    <property type="project" value="InterPro"/>
</dbReference>
<protein>
    <submittedName>
        <fullName evidence="5">Pectate lyase, PelA/Pel-15E family</fullName>
    </submittedName>
</protein>